<protein>
    <submittedName>
        <fullName evidence="2">Helix-turn-helix domain-containing protein</fullName>
    </submittedName>
</protein>
<sequence length="189" mass="21638">MSEEDLERFRAMANPVRFELVEALELRGSLSERELRRLASTRSIKHHLRVLRDAGYIEEDDAEGTWKLTVHEGPVVEWTQEAAADPRVELVIRELERITSDRRARRVERFDGEVEAGEWSPEWAEAAIARDYLLSMRLEDLTEFEERLLSLMGEFKARCAPNGEISAPEGRQDVFVTLAAFPIRLGGDG</sequence>
<organism evidence="2 3">
    <name type="scientific">Branchiibius hedensis</name>
    <dbReference type="NCBI Taxonomy" id="672460"/>
    <lineage>
        <taxon>Bacteria</taxon>
        <taxon>Bacillati</taxon>
        <taxon>Actinomycetota</taxon>
        <taxon>Actinomycetes</taxon>
        <taxon>Micrococcales</taxon>
        <taxon>Dermacoccaceae</taxon>
        <taxon>Branchiibius</taxon>
    </lineage>
</organism>
<dbReference type="InterPro" id="IPR001845">
    <property type="entry name" value="HTH_ArsR_DNA-bd_dom"/>
</dbReference>
<dbReference type="InterPro" id="IPR036390">
    <property type="entry name" value="WH_DNA-bd_sf"/>
</dbReference>
<dbReference type="EMBL" id="UESZ01000003">
    <property type="protein sequence ID" value="SSA59099.1"/>
    <property type="molecule type" value="Genomic_DNA"/>
</dbReference>
<feature type="domain" description="HTH arsR-type" evidence="1">
    <location>
        <begin position="7"/>
        <end position="84"/>
    </location>
</feature>
<evidence type="ECO:0000313" key="2">
    <source>
        <dbReference type="EMBL" id="SSA59099.1"/>
    </source>
</evidence>
<dbReference type="Proteomes" id="UP000250028">
    <property type="component" value="Unassembled WGS sequence"/>
</dbReference>
<dbReference type="AlphaFoldDB" id="A0A2Y9BLR2"/>
<keyword evidence="3" id="KW-1185">Reference proteome</keyword>
<dbReference type="SUPFAM" id="SSF46785">
    <property type="entry name" value="Winged helix' DNA-binding domain"/>
    <property type="match status" value="1"/>
</dbReference>
<dbReference type="CDD" id="cd00090">
    <property type="entry name" value="HTH_ARSR"/>
    <property type="match status" value="1"/>
</dbReference>
<dbReference type="InterPro" id="IPR011991">
    <property type="entry name" value="ArsR-like_HTH"/>
</dbReference>
<dbReference type="SMART" id="SM00418">
    <property type="entry name" value="HTH_ARSR"/>
    <property type="match status" value="1"/>
</dbReference>
<dbReference type="InterPro" id="IPR036388">
    <property type="entry name" value="WH-like_DNA-bd_sf"/>
</dbReference>
<proteinExistence type="predicted"/>
<gene>
    <name evidence="2" type="ORF">SAMN04489750_3914</name>
</gene>
<name>A0A2Y9BLR2_9MICO</name>
<reference evidence="3" key="1">
    <citation type="submission" date="2016-10" db="EMBL/GenBank/DDBJ databases">
        <authorList>
            <person name="Varghese N."/>
            <person name="Submissions S."/>
        </authorList>
    </citation>
    <scope>NUCLEOTIDE SEQUENCE [LARGE SCALE GENOMIC DNA]</scope>
    <source>
        <strain evidence="3">DSM 22951</strain>
    </source>
</reference>
<accession>A0A2Y9BLR2</accession>
<dbReference type="PRINTS" id="PR00778">
    <property type="entry name" value="HTHARSR"/>
</dbReference>
<dbReference type="GO" id="GO:0003700">
    <property type="term" value="F:DNA-binding transcription factor activity"/>
    <property type="evidence" value="ECO:0007669"/>
    <property type="project" value="InterPro"/>
</dbReference>
<evidence type="ECO:0000259" key="1">
    <source>
        <dbReference type="SMART" id="SM00418"/>
    </source>
</evidence>
<dbReference type="Gene3D" id="1.10.10.10">
    <property type="entry name" value="Winged helix-like DNA-binding domain superfamily/Winged helix DNA-binding domain"/>
    <property type="match status" value="1"/>
</dbReference>
<evidence type="ECO:0000313" key="3">
    <source>
        <dbReference type="Proteomes" id="UP000250028"/>
    </source>
</evidence>